<dbReference type="Proteomes" id="UP001500443">
    <property type="component" value="Unassembled WGS sequence"/>
</dbReference>
<proteinExistence type="predicted"/>
<feature type="transmembrane region" description="Helical" evidence="2">
    <location>
        <begin position="158"/>
        <end position="176"/>
    </location>
</feature>
<dbReference type="RefSeq" id="WP_344289809.1">
    <property type="nucleotide sequence ID" value="NZ_BAAAPF010000057.1"/>
</dbReference>
<feature type="transmembrane region" description="Helical" evidence="2">
    <location>
        <begin position="94"/>
        <end position="115"/>
    </location>
</feature>
<evidence type="ECO:0000256" key="1">
    <source>
        <dbReference type="SAM" id="MobiDB-lite"/>
    </source>
</evidence>
<evidence type="ECO:0000313" key="4">
    <source>
        <dbReference type="Proteomes" id="UP001500443"/>
    </source>
</evidence>
<feature type="transmembrane region" description="Helical" evidence="2">
    <location>
        <begin position="191"/>
        <end position="212"/>
    </location>
</feature>
<evidence type="ECO:0008006" key="5">
    <source>
        <dbReference type="Google" id="ProtNLM"/>
    </source>
</evidence>
<protein>
    <recommendedName>
        <fullName evidence="5">Oligosaccharide repeat unit polymerase</fullName>
    </recommendedName>
</protein>
<evidence type="ECO:0000256" key="2">
    <source>
        <dbReference type="SAM" id="Phobius"/>
    </source>
</evidence>
<sequence length="560" mass="59949">MADRSGGRRPGEGDGEARAPLDETVQIRMAPLAAKAARRTRHGTGPHTGPRTGDGNRADTGIGADHAAGPRIGSRTWRPFAPFVIPKSPAPRAVLSRALSVPLVVALVFVLPLAVAGRSQPDVRDGVFWLQLATTCYAGARLSAMVLTTRRRLIQGTVWLFCYVAMGVAPLAQIVLEQTPTPVVGTRGDFTMAVALVLAGFVAFDVGALLSRHASEARLSRPRPAASVNKHRLYLLVIFAYAGSGLLIASFGGPAPFFDSRQAISDELTGGGTSGSQVGSAFLRGFGTVPALLALLMMTRWLVTSRRARRQPGVVLPWAGLVLVNGIVNNPISNPRYWFLTVAFALLFTAFPRSPVVYRAALAGGVALAVLLFPFADKFRYDDSGRKETRSGSVLEPLVMKDYDQTVMFANTISYVDSGTGHTYGKQLASSAFFFVPRSVWDGKQLDSGVKVGTWMGMTNVNLSSPLWTELWLDFGPLGMTGGLLLVGYAAARTDRRFAESGHMSRDPGNVLATVVPLIAGYSFILLRGPLLQATGRIGIAVLCLALVATFRPDEGKRLR</sequence>
<keyword evidence="4" id="KW-1185">Reference proteome</keyword>
<feature type="transmembrane region" description="Helical" evidence="2">
    <location>
        <begin position="233"/>
        <end position="252"/>
    </location>
</feature>
<comment type="caution">
    <text evidence="3">The sequence shown here is derived from an EMBL/GenBank/DDBJ whole genome shotgun (WGS) entry which is preliminary data.</text>
</comment>
<feature type="region of interest" description="Disordered" evidence="1">
    <location>
        <begin position="1"/>
        <end position="68"/>
    </location>
</feature>
<evidence type="ECO:0000313" key="3">
    <source>
        <dbReference type="EMBL" id="GAA2121200.1"/>
    </source>
</evidence>
<feature type="transmembrane region" description="Helical" evidence="2">
    <location>
        <begin position="534"/>
        <end position="551"/>
    </location>
</feature>
<feature type="compositionally biased region" description="Basic and acidic residues" evidence="1">
    <location>
        <begin position="1"/>
        <end position="21"/>
    </location>
</feature>
<feature type="transmembrane region" description="Helical" evidence="2">
    <location>
        <begin position="127"/>
        <end position="146"/>
    </location>
</feature>
<feature type="transmembrane region" description="Helical" evidence="2">
    <location>
        <begin position="356"/>
        <end position="376"/>
    </location>
</feature>
<feature type="transmembrane region" description="Helical" evidence="2">
    <location>
        <begin position="511"/>
        <end position="528"/>
    </location>
</feature>
<keyword evidence="2" id="KW-1133">Transmembrane helix</keyword>
<feature type="transmembrane region" description="Helical" evidence="2">
    <location>
        <begin position="281"/>
        <end position="301"/>
    </location>
</feature>
<dbReference type="EMBL" id="BAAAPF010000057">
    <property type="protein sequence ID" value="GAA2121200.1"/>
    <property type="molecule type" value="Genomic_DNA"/>
</dbReference>
<organism evidence="3 4">
    <name type="scientific">Streptomyces synnematoformans</name>
    <dbReference type="NCBI Taxonomy" id="415721"/>
    <lineage>
        <taxon>Bacteria</taxon>
        <taxon>Bacillati</taxon>
        <taxon>Actinomycetota</taxon>
        <taxon>Actinomycetes</taxon>
        <taxon>Kitasatosporales</taxon>
        <taxon>Streptomycetaceae</taxon>
        <taxon>Streptomyces</taxon>
    </lineage>
</organism>
<keyword evidence="2" id="KW-0472">Membrane</keyword>
<accession>A0ABP5JQ93</accession>
<gene>
    <name evidence="3" type="ORF">GCM10009802_24410</name>
</gene>
<name>A0ABP5JQ93_9ACTN</name>
<feature type="transmembrane region" description="Helical" evidence="2">
    <location>
        <begin position="471"/>
        <end position="491"/>
    </location>
</feature>
<keyword evidence="2" id="KW-0812">Transmembrane</keyword>
<reference evidence="4" key="1">
    <citation type="journal article" date="2019" name="Int. J. Syst. Evol. Microbiol.">
        <title>The Global Catalogue of Microorganisms (GCM) 10K type strain sequencing project: providing services to taxonomists for standard genome sequencing and annotation.</title>
        <authorList>
            <consortium name="The Broad Institute Genomics Platform"/>
            <consortium name="The Broad Institute Genome Sequencing Center for Infectious Disease"/>
            <person name="Wu L."/>
            <person name="Ma J."/>
        </authorList>
    </citation>
    <scope>NUCLEOTIDE SEQUENCE [LARGE SCALE GENOMIC DNA]</scope>
    <source>
        <strain evidence="4">JCM 15481</strain>
    </source>
</reference>